<gene>
    <name evidence="3" type="primary">LOC104247676</name>
</gene>
<accession>A0A1U7YTB7</accession>
<evidence type="ECO:0000313" key="2">
    <source>
        <dbReference type="Proteomes" id="UP000189701"/>
    </source>
</evidence>
<evidence type="ECO:0000259" key="1">
    <source>
        <dbReference type="Pfam" id="PF17919"/>
    </source>
</evidence>
<dbReference type="PANTHER" id="PTHR34072">
    <property type="entry name" value="ENZYMATIC POLYPROTEIN-RELATED"/>
    <property type="match status" value="1"/>
</dbReference>
<dbReference type="RefSeq" id="XP_009802050.1">
    <property type="nucleotide sequence ID" value="XM_009803748.1"/>
</dbReference>
<dbReference type="PANTHER" id="PTHR34072:SF57">
    <property type="entry name" value="RNA-DIRECTED DNA POLYMERASE"/>
    <property type="match status" value="1"/>
</dbReference>
<feature type="domain" description="Reverse transcriptase/retrotransposon-derived protein RNase H-like" evidence="1">
    <location>
        <begin position="72"/>
        <end position="146"/>
    </location>
</feature>
<protein>
    <submittedName>
        <fullName evidence="3">Uncharacterized protein LOC104247676</fullName>
    </submittedName>
</protein>
<keyword evidence="2" id="KW-1185">Reference proteome</keyword>
<dbReference type="AlphaFoldDB" id="A0A1U7YTB7"/>
<sequence length="147" mass="16238">MALNNDPIGNVPLGEDVDDDAMDELKDPGAFTISCTIGSADFAKALCETGQDFSKVVNPLCPLLTKDAKFHFNEDCVMAFELLKFKLTTTPSITAPDWSLSFELMCNASDIAVRAVLGQRMNKIFHLVYYASKTMNDAQVNYRVTEN</sequence>
<reference evidence="2" key="1">
    <citation type="journal article" date="2013" name="Genome Biol.">
        <title>Reference genomes and transcriptomes of Nicotiana sylvestris and Nicotiana tomentosiformis.</title>
        <authorList>
            <person name="Sierro N."/>
            <person name="Battey J.N."/>
            <person name="Ouadi S."/>
            <person name="Bovet L."/>
            <person name="Goepfert S."/>
            <person name="Bakaher N."/>
            <person name="Peitsch M.C."/>
            <person name="Ivanov N.V."/>
        </authorList>
    </citation>
    <scope>NUCLEOTIDE SEQUENCE [LARGE SCALE GENOMIC DNA]</scope>
</reference>
<organism evidence="2 3">
    <name type="scientific">Nicotiana sylvestris</name>
    <name type="common">Wood tobacco</name>
    <name type="synonym">South American tobacco</name>
    <dbReference type="NCBI Taxonomy" id="4096"/>
    <lineage>
        <taxon>Eukaryota</taxon>
        <taxon>Viridiplantae</taxon>
        <taxon>Streptophyta</taxon>
        <taxon>Embryophyta</taxon>
        <taxon>Tracheophyta</taxon>
        <taxon>Spermatophyta</taxon>
        <taxon>Magnoliopsida</taxon>
        <taxon>eudicotyledons</taxon>
        <taxon>Gunneridae</taxon>
        <taxon>Pentapetalae</taxon>
        <taxon>asterids</taxon>
        <taxon>lamiids</taxon>
        <taxon>Solanales</taxon>
        <taxon>Solanaceae</taxon>
        <taxon>Nicotianoideae</taxon>
        <taxon>Nicotianeae</taxon>
        <taxon>Nicotiana</taxon>
    </lineage>
</organism>
<dbReference type="eggNOG" id="KOG0017">
    <property type="taxonomic scope" value="Eukaryota"/>
</dbReference>
<name>A0A1U7YTB7_NICSY</name>
<evidence type="ECO:0000313" key="3">
    <source>
        <dbReference type="RefSeq" id="XP_009802050.1"/>
    </source>
</evidence>
<dbReference type="InterPro" id="IPR043128">
    <property type="entry name" value="Rev_trsase/Diguanyl_cyclase"/>
</dbReference>
<dbReference type="Proteomes" id="UP000189701">
    <property type="component" value="Unplaced"/>
</dbReference>
<dbReference type="InterPro" id="IPR041577">
    <property type="entry name" value="RT_RNaseH_2"/>
</dbReference>
<proteinExistence type="predicted"/>
<dbReference type="InterPro" id="IPR043502">
    <property type="entry name" value="DNA/RNA_pol_sf"/>
</dbReference>
<reference evidence="3" key="2">
    <citation type="submission" date="2025-08" db="UniProtKB">
        <authorList>
            <consortium name="RefSeq"/>
        </authorList>
    </citation>
    <scope>IDENTIFICATION</scope>
    <source>
        <tissue evidence="3">Leaf</tissue>
    </source>
</reference>
<dbReference type="Gene3D" id="3.30.70.270">
    <property type="match status" value="1"/>
</dbReference>
<dbReference type="Pfam" id="PF17919">
    <property type="entry name" value="RT_RNaseH_2"/>
    <property type="match status" value="1"/>
</dbReference>
<dbReference type="SUPFAM" id="SSF56672">
    <property type="entry name" value="DNA/RNA polymerases"/>
    <property type="match status" value="1"/>
</dbReference>
<dbReference type="STRING" id="4096.A0A1U7YTB7"/>